<evidence type="ECO:0000256" key="4">
    <source>
        <dbReference type="SAM" id="MobiDB-lite"/>
    </source>
</evidence>
<dbReference type="Gene3D" id="1.10.10.10">
    <property type="entry name" value="Winged helix-like DNA-binding domain superfamily/Winged helix DNA-binding domain"/>
    <property type="match status" value="1"/>
</dbReference>
<protein>
    <submittedName>
        <fullName evidence="7">DNA-binding CsgD family transcriptional regulator</fullName>
    </submittedName>
</protein>
<keyword evidence="1" id="KW-0805">Transcription regulation</keyword>
<organism evidence="7 8">
    <name type="scientific">Sphingomonas kyeonggiensis</name>
    <dbReference type="NCBI Taxonomy" id="1268553"/>
    <lineage>
        <taxon>Bacteria</taxon>
        <taxon>Pseudomonadati</taxon>
        <taxon>Pseudomonadota</taxon>
        <taxon>Alphaproteobacteria</taxon>
        <taxon>Sphingomonadales</taxon>
        <taxon>Sphingomonadaceae</taxon>
        <taxon>Sphingomonas</taxon>
    </lineage>
</organism>
<name>A0A7W6NWC2_9SPHN</name>
<dbReference type="PANTHER" id="PTHR44688">
    <property type="entry name" value="DNA-BINDING TRANSCRIPTIONAL ACTIVATOR DEVR_DOSR"/>
    <property type="match status" value="1"/>
</dbReference>
<dbReference type="InterPro" id="IPR000792">
    <property type="entry name" value="Tscrpt_reg_LuxR_C"/>
</dbReference>
<keyword evidence="3" id="KW-0804">Transcription</keyword>
<dbReference type="AlphaFoldDB" id="A0A7W6NWC2"/>
<reference evidence="7 8" key="1">
    <citation type="submission" date="2020-08" db="EMBL/GenBank/DDBJ databases">
        <title>Genomic Encyclopedia of Type Strains, Phase IV (KMG-IV): sequencing the most valuable type-strain genomes for metagenomic binning, comparative biology and taxonomic classification.</title>
        <authorList>
            <person name="Goeker M."/>
        </authorList>
    </citation>
    <scope>NUCLEOTIDE SEQUENCE [LARGE SCALE GENOMIC DNA]</scope>
    <source>
        <strain evidence="7 8">DSM 101806</strain>
    </source>
</reference>
<feature type="domain" description="HTH luxR-type" evidence="6">
    <location>
        <begin position="1"/>
        <end position="66"/>
    </location>
</feature>
<keyword evidence="5" id="KW-0812">Transmembrane</keyword>
<dbReference type="Proteomes" id="UP000557392">
    <property type="component" value="Unassembled WGS sequence"/>
</dbReference>
<dbReference type="CDD" id="cd06170">
    <property type="entry name" value="LuxR_C_like"/>
    <property type="match status" value="1"/>
</dbReference>
<keyword evidence="2 7" id="KW-0238">DNA-binding</keyword>
<dbReference type="RefSeq" id="WP_343058140.1">
    <property type="nucleotide sequence ID" value="NZ_JACIEH010000002.1"/>
</dbReference>
<accession>A0A7W6NWC2</accession>
<dbReference type="PANTHER" id="PTHR44688:SF16">
    <property type="entry name" value="DNA-BINDING TRANSCRIPTIONAL ACTIVATOR DEVR_DOSR"/>
    <property type="match status" value="1"/>
</dbReference>
<proteinExistence type="predicted"/>
<feature type="transmembrane region" description="Helical" evidence="5">
    <location>
        <begin position="132"/>
        <end position="157"/>
    </location>
</feature>
<evidence type="ECO:0000259" key="6">
    <source>
        <dbReference type="PROSITE" id="PS50043"/>
    </source>
</evidence>
<evidence type="ECO:0000256" key="1">
    <source>
        <dbReference type="ARBA" id="ARBA00023015"/>
    </source>
</evidence>
<dbReference type="GO" id="GO:0003677">
    <property type="term" value="F:DNA binding"/>
    <property type="evidence" value="ECO:0007669"/>
    <property type="project" value="UniProtKB-KW"/>
</dbReference>
<feature type="region of interest" description="Disordered" evidence="4">
    <location>
        <begin position="58"/>
        <end position="106"/>
    </location>
</feature>
<evidence type="ECO:0000256" key="3">
    <source>
        <dbReference type="ARBA" id="ARBA00023163"/>
    </source>
</evidence>
<keyword evidence="8" id="KW-1185">Reference proteome</keyword>
<evidence type="ECO:0000313" key="8">
    <source>
        <dbReference type="Proteomes" id="UP000557392"/>
    </source>
</evidence>
<sequence>MTGTIEQLTARERDCLRLVARGMSSKEIALALGLSPLTVDGYLKEAVRTLGVSSRREAARVLASHEQHGPNGALPEAEMPPQNLGGEPQDLAETVHSEVPLPPKRSEAEPRFRVPFLRQGKQVNDLDPLHRLMWIFGLALLMLIAVANFLNGLGALWRITG</sequence>
<evidence type="ECO:0000313" key="7">
    <source>
        <dbReference type="EMBL" id="MBB4098989.1"/>
    </source>
</evidence>
<dbReference type="Pfam" id="PF00196">
    <property type="entry name" value="GerE"/>
    <property type="match status" value="1"/>
</dbReference>
<feature type="compositionally biased region" description="Basic and acidic residues" evidence="4">
    <location>
        <begin position="58"/>
        <end position="68"/>
    </location>
</feature>
<dbReference type="SMART" id="SM00421">
    <property type="entry name" value="HTH_LUXR"/>
    <property type="match status" value="1"/>
</dbReference>
<keyword evidence="5" id="KW-1133">Transmembrane helix</keyword>
<dbReference type="GO" id="GO:0006355">
    <property type="term" value="P:regulation of DNA-templated transcription"/>
    <property type="evidence" value="ECO:0007669"/>
    <property type="project" value="InterPro"/>
</dbReference>
<dbReference type="PROSITE" id="PS50043">
    <property type="entry name" value="HTH_LUXR_2"/>
    <property type="match status" value="1"/>
</dbReference>
<dbReference type="InterPro" id="IPR036388">
    <property type="entry name" value="WH-like_DNA-bd_sf"/>
</dbReference>
<dbReference type="EMBL" id="JACIEH010000002">
    <property type="protein sequence ID" value="MBB4098989.1"/>
    <property type="molecule type" value="Genomic_DNA"/>
</dbReference>
<dbReference type="SUPFAM" id="SSF46894">
    <property type="entry name" value="C-terminal effector domain of the bipartite response regulators"/>
    <property type="match status" value="1"/>
</dbReference>
<dbReference type="InterPro" id="IPR016032">
    <property type="entry name" value="Sig_transdc_resp-reg_C-effctor"/>
</dbReference>
<evidence type="ECO:0000256" key="2">
    <source>
        <dbReference type="ARBA" id="ARBA00023125"/>
    </source>
</evidence>
<keyword evidence="5" id="KW-0472">Membrane</keyword>
<comment type="caution">
    <text evidence="7">The sequence shown here is derived from an EMBL/GenBank/DDBJ whole genome shotgun (WGS) entry which is preliminary data.</text>
</comment>
<gene>
    <name evidence="7" type="ORF">GGR46_002553</name>
</gene>
<evidence type="ECO:0000256" key="5">
    <source>
        <dbReference type="SAM" id="Phobius"/>
    </source>
</evidence>
<dbReference type="PRINTS" id="PR00038">
    <property type="entry name" value="HTHLUXR"/>
</dbReference>